<evidence type="ECO:0000256" key="4">
    <source>
        <dbReference type="ARBA" id="ARBA00022538"/>
    </source>
</evidence>
<sequence length="670" mass="73361">MGITTDIILLVVTSFFSGLLMHRLGQPVILGYVLAGVLLGPHTGGLTVSSTHEIELLAEIGVALLLFALGLEFSLKDLKPVKKIALIGTPIQILLCIALGFGIGQTMGLAWRQSLWIGGLISLSSTMVILKTLMNQGWLGTLSSKVMIGMLIVQDLAVIPLMIILPKLDNPDMGLSELGYAGIKAIIFIASMIILGTRLLPRLMTHIARMGSRELFLIAITAIGLGIGYLTHLFGLSFAFGAFVAGMVLSESEYGHQALSDIIPLRDLFGLLFFASVGMLLDPRFLFHHFGEILILVLTIGFGKGIIFATIARVFKYGNVIPLAVGLGMFQIGEFSFVLARIGVNQGSIDRELFSLILTLTVVTMVLTPLVSSMTARLYALKKRYFRHERLETINVPPSGLHHHVIVAGYGRIGSQVARVLSCLNLPFVVIELDQNRVELAQKDNIPTIYGDATHEIVLEAASLHAASLMVITLPDTLQTRSVAVRVRQHHKDLPIVARTSTRESFKELQELGVSEIVLPEVEASLEMTRKTLVHLHIPATRIHEYIQTLRERWNATPEQHEESSLFERMQTASDMFDLQWVTIDAKSPLAGRTLEENAIRKTTGTSVLGVVRNQELILNPGADFTIQGGDTLAIIGTDKARETFFATFSPGSWSPITMQDPGPLNQCRS</sequence>
<keyword evidence="5 8" id="KW-0812">Transmembrane</keyword>
<evidence type="ECO:0000256" key="8">
    <source>
        <dbReference type="SAM" id="Phobius"/>
    </source>
</evidence>
<dbReference type="InterPro" id="IPR006037">
    <property type="entry name" value="RCK_C"/>
</dbReference>
<dbReference type="SUPFAM" id="SSF116726">
    <property type="entry name" value="TrkA C-terminal domain-like"/>
    <property type="match status" value="1"/>
</dbReference>
<keyword evidence="4" id="KW-0406">Ion transport</keyword>
<dbReference type="Proteomes" id="UP000095200">
    <property type="component" value="Unassembled WGS sequence"/>
</dbReference>
<dbReference type="OrthoDB" id="9781411at2"/>
<dbReference type="PANTHER" id="PTHR42751:SF3">
    <property type="entry name" value="SODIUM_GLUTAMATE SYMPORTER"/>
    <property type="match status" value="1"/>
</dbReference>
<feature type="domain" description="RCK C-terminal" evidence="10">
    <location>
        <begin position="567"/>
        <end position="652"/>
    </location>
</feature>
<feature type="transmembrane region" description="Helical" evidence="8">
    <location>
        <begin position="356"/>
        <end position="380"/>
    </location>
</feature>
<name>A0A194AIH2_9BACT</name>
<dbReference type="InterPro" id="IPR006153">
    <property type="entry name" value="Cation/H_exchanger_TM"/>
</dbReference>
<dbReference type="SUPFAM" id="SSF51735">
    <property type="entry name" value="NAD(P)-binding Rossmann-fold domains"/>
    <property type="match status" value="1"/>
</dbReference>
<evidence type="ECO:0000256" key="3">
    <source>
        <dbReference type="ARBA" id="ARBA00022448"/>
    </source>
</evidence>
<dbReference type="InterPro" id="IPR036291">
    <property type="entry name" value="NAD(P)-bd_dom_sf"/>
</dbReference>
<feature type="transmembrane region" description="Helical" evidence="8">
    <location>
        <begin position="178"/>
        <end position="195"/>
    </location>
</feature>
<dbReference type="PROSITE" id="PS51201">
    <property type="entry name" value="RCK_N"/>
    <property type="match status" value="1"/>
</dbReference>
<comment type="subcellular location">
    <subcellularLocation>
        <location evidence="1">Membrane</location>
        <topology evidence="1">Multi-pass membrane protein</topology>
    </subcellularLocation>
</comment>
<feature type="transmembrane region" description="Helical" evidence="8">
    <location>
        <begin position="321"/>
        <end position="344"/>
    </location>
</feature>
<protein>
    <submittedName>
        <fullName evidence="11">Portal protein</fullName>
    </submittedName>
</protein>
<keyword evidence="6 8" id="KW-1133">Transmembrane helix</keyword>
<dbReference type="Pfam" id="PF02080">
    <property type="entry name" value="TrkA_C"/>
    <property type="match status" value="1"/>
</dbReference>
<feature type="transmembrane region" description="Helical" evidence="8">
    <location>
        <begin position="54"/>
        <end position="72"/>
    </location>
</feature>
<evidence type="ECO:0000259" key="9">
    <source>
        <dbReference type="PROSITE" id="PS51201"/>
    </source>
</evidence>
<evidence type="ECO:0000256" key="6">
    <source>
        <dbReference type="ARBA" id="ARBA00022989"/>
    </source>
</evidence>
<feature type="transmembrane region" description="Helical" evidence="8">
    <location>
        <begin position="146"/>
        <end position="166"/>
    </location>
</feature>
<dbReference type="PROSITE" id="PS51202">
    <property type="entry name" value="RCK_C"/>
    <property type="match status" value="1"/>
</dbReference>
<feature type="transmembrane region" description="Helical" evidence="8">
    <location>
        <begin position="84"/>
        <end position="103"/>
    </location>
</feature>
<dbReference type="Gene3D" id="3.30.70.1450">
    <property type="entry name" value="Regulator of K+ conductance, C-terminal domain"/>
    <property type="match status" value="1"/>
</dbReference>
<accession>A0A194AIH2</accession>
<feature type="transmembrane region" description="Helical" evidence="8">
    <location>
        <begin position="7"/>
        <end position="34"/>
    </location>
</feature>
<dbReference type="PANTHER" id="PTHR42751">
    <property type="entry name" value="SODIUM/HYDROGEN EXCHANGER FAMILY/TRKA DOMAIN PROTEIN"/>
    <property type="match status" value="1"/>
</dbReference>
<evidence type="ECO:0000256" key="7">
    <source>
        <dbReference type="ARBA" id="ARBA00023136"/>
    </source>
</evidence>
<keyword evidence="7 8" id="KW-0472">Membrane</keyword>
<evidence type="ECO:0000256" key="5">
    <source>
        <dbReference type="ARBA" id="ARBA00022692"/>
    </source>
</evidence>
<dbReference type="GO" id="GO:1902600">
    <property type="term" value="P:proton transmembrane transport"/>
    <property type="evidence" value="ECO:0007669"/>
    <property type="project" value="InterPro"/>
</dbReference>
<feature type="transmembrane region" description="Helical" evidence="8">
    <location>
        <begin position="215"/>
        <end position="243"/>
    </location>
</feature>
<dbReference type="GO" id="GO:0016020">
    <property type="term" value="C:membrane"/>
    <property type="evidence" value="ECO:0007669"/>
    <property type="project" value="UniProtKB-SubCell"/>
</dbReference>
<dbReference type="STRING" id="1592317.DPF_1750"/>
<comment type="similarity">
    <text evidence="2">Belongs to the monovalent cation:proton antiporter 2 (CPA2) transporter (TC 2.A.37) family.</text>
</comment>
<feature type="transmembrane region" description="Helical" evidence="8">
    <location>
        <begin position="293"/>
        <end position="315"/>
    </location>
</feature>
<dbReference type="Pfam" id="PF02254">
    <property type="entry name" value="TrkA_N"/>
    <property type="match status" value="1"/>
</dbReference>
<keyword evidence="3" id="KW-0813">Transport</keyword>
<keyword evidence="4" id="KW-0633">Potassium transport</keyword>
<dbReference type="AlphaFoldDB" id="A0A194AIH2"/>
<feature type="domain" description="RCK N-terminal" evidence="9">
    <location>
        <begin position="402"/>
        <end position="519"/>
    </location>
</feature>
<dbReference type="Gene3D" id="3.40.50.720">
    <property type="entry name" value="NAD(P)-binding Rossmann-like Domain"/>
    <property type="match status" value="1"/>
</dbReference>
<reference evidence="12" key="1">
    <citation type="submission" date="2016-06" db="EMBL/GenBank/DDBJ databases">
        <title>Draft genome sequence of Desulfoplanes formicivorans strain Pf12B.</title>
        <authorList>
            <person name="Watanabe M."/>
            <person name="Kojima H."/>
            <person name="Fukui M."/>
        </authorList>
    </citation>
    <scope>NUCLEOTIDE SEQUENCE [LARGE SCALE GENOMIC DNA]</scope>
    <source>
        <strain evidence="12">Pf12B</strain>
    </source>
</reference>
<dbReference type="InterPro" id="IPR003148">
    <property type="entry name" value="RCK_N"/>
</dbReference>
<keyword evidence="4" id="KW-0630">Potassium</keyword>
<comment type="caution">
    <text evidence="11">The sequence shown here is derived from an EMBL/GenBank/DDBJ whole genome shotgun (WGS) entry which is preliminary data.</text>
</comment>
<dbReference type="EMBL" id="BDFE01000016">
    <property type="protein sequence ID" value="GAU09030.1"/>
    <property type="molecule type" value="Genomic_DNA"/>
</dbReference>
<feature type="transmembrane region" description="Helical" evidence="8">
    <location>
        <begin position="263"/>
        <end position="281"/>
    </location>
</feature>
<dbReference type="RefSeq" id="WP_069859147.1">
    <property type="nucleotide sequence ID" value="NZ_BDFE01000016.1"/>
</dbReference>
<evidence type="ECO:0000313" key="11">
    <source>
        <dbReference type="EMBL" id="GAU09030.1"/>
    </source>
</evidence>
<dbReference type="Pfam" id="PF00999">
    <property type="entry name" value="Na_H_Exchanger"/>
    <property type="match status" value="1"/>
</dbReference>
<dbReference type="GO" id="GO:0006813">
    <property type="term" value="P:potassium ion transport"/>
    <property type="evidence" value="ECO:0007669"/>
    <property type="project" value="UniProtKB-KW"/>
</dbReference>
<evidence type="ECO:0000256" key="2">
    <source>
        <dbReference type="ARBA" id="ARBA00005551"/>
    </source>
</evidence>
<proteinExistence type="inferred from homology"/>
<dbReference type="GO" id="GO:0008324">
    <property type="term" value="F:monoatomic cation transmembrane transporter activity"/>
    <property type="evidence" value="ECO:0007669"/>
    <property type="project" value="InterPro"/>
</dbReference>
<dbReference type="Gene3D" id="1.20.1530.20">
    <property type="match status" value="1"/>
</dbReference>
<keyword evidence="12" id="KW-1185">Reference proteome</keyword>
<evidence type="ECO:0000256" key="1">
    <source>
        <dbReference type="ARBA" id="ARBA00004141"/>
    </source>
</evidence>
<feature type="transmembrane region" description="Helical" evidence="8">
    <location>
        <begin position="115"/>
        <end position="134"/>
    </location>
</feature>
<dbReference type="InterPro" id="IPR038770">
    <property type="entry name" value="Na+/solute_symporter_sf"/>
</dbReference>
<organism evidence="11 12">
    <name type="scientific">Desulfoplanes formicivorans</name>
    <dbReference type="NCBI Taxonomy" id="1592317"/>
    <lineage>
        <taxon>Bacteria</taxon>
        <taxon>Pseudomonadati</taxon>
        <taxon>Thermodesulfobacteriota</taxon>
        <taxon>Desulfovibrionia</taxon>
        <taxon>Desulfovibrionales</taxon>
        <taxon>Desulfoplanaceae</taxon>
        <taxon>Desulfoplanes</taxon>
    </lineage>
</organism>
<evidence type="ECO:0000313" key="12">
    <source>
        <dbReference type="Proteomes" id="UP000095200"/>
    </source>
</evidence>
<dbReference type="GO" id="GO:0015297">
    <property type="term" value="F:antiporter activity"/>
    <property type="evidence" value="ECO:0007669"/>
    <property type="project" value="InterPro"/>
</dbReference>
<evidence type="ECO:0000259" key="10">
    <source>
        <dbReference type="PROSITE" id="PS51202"/>
    </source>
</evidence>
<dbReference type="InterPro" id="IPR036721">
    <property type="entry name" value="RCK_C_sf"/>
</dbReference>
<gene>
    <name evidence="11" type="ORF">DPF_1750</name>
</gene>